<keyword evidence="2" id="KW-0231">Viral genome packaging</keyword>
<dbReference type="InterPro" id="IPR052404">
    <property type="entry name" value="SPP1-like_terminase"/>
</dbReference>
<dbReference type="InterPro" id="IPR038713">
    <property type="entry name" value="Terminase_Gp1_N_sf"/>
</dbReference>
<evidence type="ECO:0000313" key="7">
    <source>
        <dbReference type="Proteomes" id="UP000565205"/>
    </source>
</evidence>
<feature type="region of interest" description="Disordered" evidence="3">
    <location>
        <begin position="157"/>
        <end position="183"/>
    </location>
</feature>
<dbReference type="AlphaFoldDB" id="A0A850NRV4"/>
<dbReference type="PANTHER" id="PTHR41328:SF2">
    <property type="entry name" value="TERMINASE SMALL SUBUNIT"/>
    <property type="match status" value="1"/>
</dbReference>
<evidence type="ECO:0000256" key="2">
    <source>
        <dbReference type="ARBA" id="ARBA00023219"/>
    </source>
</evidence>
<evidence type="ECO:0000313" key="5">
    <source>
        <dbReference type="EMBL" id="NVN30035.1"/>
    </source>
</evidence>
<dbReference type="InterPro" id="IPR005335">
    <property type="entry name" value="Terminase_ssu"/>
</dbReference>
<reference evidence="4 6" key="2">
    <citation type="submission" date="2020-08" db="EMBL/GenBank/DDBJ databases">
        <title>Genomic Encyclopedia of Type Strains, Phase III (KMG-III): the genomes of soil and plant-associated and newly described type strains.</title>
        <authorList>
            <person name="Whitman W."/>
        </authorList>
    </citation>
    <scope>NUCLEOTIDE SEQUENCE [LARGE SCALE GENOMIC DNA]</scope>
    <source>
        <strain evidence="4 6">CECT 8088</strain>
    </source>
</reference>
<dbReference type="RefSeq" id="WP_176623245.1">
    <property type="nucleotide sequence ID" value="NZ_JABXXQ010000095.1"/>
</dbReference>
<feature type="compositionally biased region" description="Acidic residues" evidence="3">
    <location>
        <begin position="166"/>
        <end position="177"/>
    </location>
</feature>
<dbReference type="Proteomes" id="UP000557688">
    <property type="component" value="Unassembled WGS sequence"/>
</dbReference>
<reference evidence="5 7" key="1">
    <citation type="submission" date="2020-06" db="EMBL/GenBank/DDBJ databases">
        <title>Description of novel acetic acid bacteria.</title>
        <authorList>
            <person name="Sombolestani A."/>
        </authorList>
    </citation>
    <scope>NUCLEOTIDE SEQUENCE [LARGE SCALE GENOMIC DNA]</scope>
    <source>
        <strain evidence="5 7">LMG 26838</strain>
    </source>
</reference>
<dbReference type="Pfam" id="PF03592">
    <property type="entry name" value="Terminase_2"/>
    <property type="match status" value="1"/>
</dbReference>
<dbReference type="Gene3D" id="1.10.10.1400">
    <property type="entry name" value="Terminase, small subunit, N-terminal DNA-binding domain, HTH motif"/>
    <property type="match status" value="1"/>
</dbReference>
<name>A0A850NRV4_9PROT</name>
<proteinExistence type="predicted"/>
<keyword evidence="1" id="KW-1188">Viral release from host cell</keyword>
<dbReference type="EMBL" id="JACHXV010000036">
    <property type="protein sequence ID" value="MBB3175483.1"/>
    <property type="molecule type" value="Genomic_DNA"/>
</dbReference>
<keyword evidence="6" id="KW-1185">Reference proteome</keyword>
<protein>
    <submittedName>
        <fullName evidence="4 5">Terminase small subunit</fullName>
    </submittedName>
</protein>
<comment type="caution">
    <text evidence="5">The sequence shown here is derived from an EMBL/GenBank/DDBJ whole genome shotgun (WGS) entry which is preliminary data.</text>
</comment>
<evidence type="ECO:0000313" key="4">
    <source>
        <dbReference type="EMBL" id="MBB3175483.1"/>
    </source>
</evidence>
<dbReference type="PANTHER" id="PTHR41328">
    <property type="entry name" value="TERMINASE SMALL SUBUNIT-RELATED"/>
    <property type="match status" value="1"/>
</dbReference>
<accession>A0A850NRV4</accession>
<sequence length="183" mass="19558">MAINLRQRRFIEAYLAEPNGAKAAIAAGYAASVARTTACKLLKHPDIAAEIEAAKAASVARAAVHADRIVVTKDRIIEELGRIAFGDIRRISTWGPGGLALHESVDLDADSASMVSEITESRQGRETRVAVKMHSKMQAITLLAKILGMTDKREADAADTSHVGIADDDDPEIDDAQDDPKGT</sequence>
<dbReference type="GO" id="GO:0051276">
    <property type="term" value="P:chromosome organization"/>
    <property type="evidence" value="ECO:0007669"/>
    <property type="project" value="InterPro"/>
</dbReference>
<dbReference type="Proteomes" id="UP000565205">
    <property type="component" value="Unassembled WGS sequence"/>
</dbReference>
<gene>
    <name evidence="4" type="ORF">FHR90_003339</name>
    <name evidence="5" type="ORF">HUK83_06760</name>
</gene>
<dbReference type="EMBL" id="JABXXQ010000095">
    <property type="protein sequence ID" value="NVN30035.1"/>
    <property type="molecule type" value="Genomic_DNA"/>
</dbReference>
<evidence type="ECO:0000256" key="3">
    <source>
        <dbReference type="SAM" id="MobiDB-lite"/>
    </source>
</evidence>
<evidence type="ECO:0000256" key="1">
    <source>
        <dbReference type="ARBA" id="ARBA00022612"/>
    </source>
</evidence>
<evidence type="ECO:0000313" key="6">
    <source>
        <dbReference type="Proteomes" id="UP000557688"/>
    </source>
</evidence>
<organism evidence="5 7">
    <name type="scientific">Endobacter medicaginis</name>
    <dbReference type="NCBI Taxonomy" id="1181271"/>
    <lineage>
        <taxon>Bacteria</taxon>
        <taxon>Pseudomonadati</taxon>
        <taxon>Pseudomonadota</taxon>
        <taxon>Alphaproteobacteria</taxon>
        <taxon>Acetobacterales</taxon>
        <taxon>Acetobacteraceae</taxon>
        <taxon>Endobacter</taxon>
    </lineage>
</organism>